<comment type="caution">
    <text evidence="2">The sequence shown here is derived from an EMBL/GenBank/DDBJ whole genome shotgun (WGS) entry which is preliminary data.</text>
</comment>
<feature type="transmembrane region" description="Helical" evidence="1">
    <location>
        <begin position="343"/>
        <end position="361"/>
    </location>
</feature>
<feature type="transmembrane region" description="Helical" evidence="1">
    <location>
        <begin position="310"/>
        <end position="331"/>
    </location>
</feature>
<feature type="transmembrane region" description="Helical" evidence="1">
    <location>
        <begin position="175"/>
        <end position="191"/>
    </location>
</feature>
<feature type="transmembrane region" description="Helical" evidence="1">
    <location>
        <begin position="198"/>
        <end position="218"/>
    </location>
</feature>
<dbReference type="RefSeq" id="WP_102455142.1">
    <property type="nucleotide sequence ID" value="NZ_JABBXC010000035.1"/>
</dbReference>
<evidence type="ECO:0000313" key="2">
    <source>
        <dbReference type="EMBL" id="NMR71455.1"/>
    </source>
</evidence>
<feature type="transmembrane region" description="Helical" evidence="1">
    <location>
        <begin position="124"/>
        <end position="144"/>
    </location>
</feature>
<feature type="transmembrane region" description="Helical" evidence="1">
    <location>
        <begin position="36"/>
        <end position="57"/>
    </location>
</feature>
<name>A0ABX1UCE9_9VIBR</name>
<dbReference type="Proteomes" id="UP000590068">
    <property type="component" value="Unassembled WGS sequence"/>
</dbReference>
<feature type="transmembrane region" description="Helical" evidence="1">
    <location>
        <begin position="78"/>
        <end position="98"/>
    </location>
</feature>
<proteinExistence type="predicted"/>
<keyword evidence="1" id="KW-1133">Transmembrane helix</keyword>
<gene>
    <name evidence="2" type="ORF">HJ568_16030</name>
</gene>
<reference evidence="2 3" key="1">
    <citation type="submission" date="2020-04" db="EMBL/GenBank/DDBJ databases">
        <title>WGS-Seq of Vibrio isolated by the O'Toole Lab.</title>
        <authorList>
            <person name="Mckone K.P."/>
            <person name="Whitaker R."/>
            <person name="Sevigney J.L."/>
            <person name="Herring J.B."/>
            <person name="O'Toole G."/>
        </authorList>
    </citation>
    <scope>NUCLEOTIDE SEQUENCE [LARGE SCALE GENOMIC DNA]</scope>
    <source>
        <strain evidence="2 3">BS_02</strain>
    </source>
</reference>
<evidence type="ECO:0000313" key="3">
    <source>
        <dbReference type="Proteomes" id="UP000590068"/>
    </source>
</evidence>
<sequence>MPLLNPGLIFFLTWLTPLLALPLVGFDYNPISSKGYVFYFLGILFFVGSYTYFYKSVEIFSNKRVDLELKFNFNQIKIIKILSISLVLLLPIYILYVVRQVPANNLATYFIVVRNMSLSNSLSLPFYISNLPIIAMIVGYIATVMKVEKEIESYIWTLIIISVVIYLSVTGSRSGTVNFILTVLIIFISLRPEKLLRYLIVGFFAAITIMIFSGFIFGRGGVDSNSNFFDLSVIIRSIEGFMDYFFNGVILFDNYILNASLISEPDNNIFIFFKSTLRSFGIIDDFTGYQPITFYNFASNKVGNVFTMYYFFYPMMGAGLSICFMVVYGFIYGVLTAFYRCSLILLLLYSNFTSNLFTSIIREPVFTNLNFTIKMVILCYLFSLVGKQINLKLK</sequence>
<keyword evidence="1" id="KW-0472">Membrane</keyword>
<feature type="transmembrane region" description="Helical" evidence="1">
    <location>
        <begin position="151"/>
        <end position="169"/>
    </location>
</feature>
<dbReference type="NCBIfam" id="TIGR04370">
    <property type="entry name" value="glyco_rpt_poly"/>
    <property type="match status" value="1"/>
</dbReference>
<dbReference type="EMBL" id="JABCJR010000038">
    <property type="protein sequence ID" value="NMR71455.1"/>
    <property type="molecule type" value="Genomic_DNA"/>
</dbReference>
<accession>A0ABX1UCE9</accession>
<feature type="transmembrane region" description="Helical" evidence="1">
    <location>
        <begin position="367"/>
        <end position="385"/>
    </location>
</feature>
<keyword evidence="3" id="KW-1185">Reference proteome</keyword>
<keyword evidence="1" id="KW-0812">Transmembrane</keyword>
<evidence type="ECO:0000256" key="1">
    <source>
        <dbReference type="SAM" id="Phobius"/>
    </source>
</evidence>
<protein>
    <submittedName>
        <fullName evidence="2">Oligosaccharide repeat unit polymerase</fullName>
    </submittedName>
</protein>
<organism evidence="2 3">
    <name type="scientific">Vibrio breoganii</name>
    <dbReference type="NCBI Taxonomy" id="553239"/>
    <lineage>
        <taxon>Bacteria</taxon>
        <taxon>Pseudomonadati</taxon>
        <taxon>Pseudomonadota</taxon>
        <taxon>Gammaproteobacteria</taxon>
        <taxon>Vibrionales</taxon>
        <taxon>Vibrionaceae</taxon>
        <taxon>Vibrio</taxon>
    </lineage>
</organism>